<dbReference type="Proteomes" id="UP001596270">
    <property type="component" value="Unassembled WGS sequence"/>
</dbReference>
<protein>
    <submittedName>
        <fullName evidence="2">DUF6788 family protein</fullName>
    </submittedName>
</protein>
<name>A0ABW1TR56_9BURK</name>
<proteinExistence type="predicted"/>
<sequence length="116" mass="13101">MSHRPKTIIKQARERIARIRDALSAIDYLCSGTLLERTKVCGKPGCRCAKDPSARHGPYFEWGHMKGGKLVHRTVSPEQAAILQLAIANHRKAKKLMQAWEEATERLFDAEAPRKP</sequence>
<dbReference type="EMBL" id="JBHSRS010000004">
    <property type="protein sequence ID" value="MFC6279984.1"/>
    <property type="molecule type" value="Genomic_DNA"/>
</dbReference>
<reference evidence="3" key="1">
    <citation type="journal article" date="2019" name="Int. J. Syst. Evol. Microbiol.">
        <title>The Global Catalogue of Microorganisms (GCM) 10K type strain sequencing project: providing services to taxonomists for standard genome sequencing and annotation.</title>
        <authorList>
            <consortium name="The Broad Institute Genomics Platform"/>
            <consortium name="The Broad Institute Genome Sequencing Center for Infectious Disease"/>
            <person name="Wu L."/>
            <person name="Ma J."/>
        </authorList>
    </citation>
    <scope>NUCLEOTIDE SEQUENCE [LARGE SCALE GENOMIC DNA]</scope>
    <source>
        <strain evidence="3">CCUG 39402</strain>
    </source>
</reference>
<accession>A0ABW1TR56</accession>
<evidence type="ECO:0000259" key="1">
    <source>
        <dbReference type="Pfam" id="PF20586"/>
    </source>
</evidence>
<dbReference type="Pfam" id="PF20586">
    <property type="entry name" value="DUF6788"/>
    <property type="match status" value="1"/>
</dbReference>
<comment type="caution">
    <text evidence="2">The sequence shown here is derived from an EMBL/GenBank/DDBJ whole genome shotgun (WGS) entry which is preliminary data.</text>
</comment>
<gene>
    <name evidence="2" type="ORF">ACFQND_01865</name>
</gene>
<evidence type="ECO:0000313" key="2">
    <source>
        <dbReference type="EMBL" id="MFC6279984.1"/>
    </source>
</evidence>
<keyword evidence="3" id="KW-1185">Reference proteome</keyword>
<evidence type="ECO:0000313" key="3">
    <source>
        <dbReference type="Proteomes" id="UP001596270"/>
    </source>
</evidence>
<dbReference type="InterPro" id="IPR046738">
    <property type="entry name" value="DUF6788"/>
</dbReference>
<feature type="domain" description="DUF6788" evidence="1">
    <location>
        <begin position="10"/>
        <end position="80"/>
    </location>
</feature>
<organism evidence="2 3">
    <name type="scientific">Polaromonas aquatica</name>
    <dbReference type="NCBI Taxonomy" id="332657"/>
    <lineage>
        <taxon>Bacteria</taxon>
        <taxon>Pseudomonadati</taxon>
        <taxon>Pseudomonadota</taxon>
        <taxon>Betaproteobacteria</taxon>
        <taxon>Burkholderiales</taxon>
        <taxon>Comamonadaceae</taxon>
        <taxon>Polaromonas</taxon>
    </lineage>
</organism>
<dbReference type="RefSeq" id="WP_377412050.1">
    <property type="nucleotide sequence ID" value="NZ_JBHSRS010000004.1"/>
</dbReference>